<dbReference type="PANTHER" id="PTHR23019:SF0">
    <property type="entry name" value="NUCLEAR PORE MEMBRANE GLYCOPROTEIN 210"/>
    <property type="match status" value="1"/>
</dbReference>
<dbReference type="Pfam" id="PF01841">
    <property type="entry name" value="Transglut_core"/>
    <property type="match status" value="1"/>
</dbReference>
<keyword evidence="4" id="KW-1185">Reference proteome</keyword>
<sequence>MRLFWQRLAWSFVFVCVAGSLLYHDFAGKPAYAASETVATLDDFKSKLDANLHSRATSFTLVYTGGILNQASLETMIMDIFNADDYLWYSLKSRSYSYSYSGNTTTVTYTPTYWETADQVNAVSAKVTEVLAAILTPDMNDFEKEKAIHNWIVTNLAYDTSLVQHSAYAGLFGSKKTVCQGYALLTFKMLKEAGIENRIIEGKAGTTLHTWNLVKLDGKWYHLDTTWDDPVPDVAGRIIYDYFNLTDDQIKTVHTWTKTYPAANTDFQTTLDDKAVADSGKAAFYQNMTDLLGFSYLQAANTVSNAAELAAKIQTAIATHQPSFKVRHSNASAALTDLKAAVTGFSNISSYGYSVSSFTRTVSTADGIVTVNLTYSDPIAVTGVSLNTASANLAVNGTLTLTPTIQPVNASVKGVTWTSSNTAVATVSATGAVTAKGAGTAVITATTKDGSFTASATVKVFIPVSALTLNKTAITLKVGDPDFVIVATAAPANASDKTVTWSSGTPAVATVDANGKVHAVAPGSATISVKSTDGAKTVTAVVTVPYPVTGITLNKTELTVNTGATAALTPTIAPANAAVKTVTWSSSAPTIATVSTTGVVTGKAAGEAEITATTTDGGKTAVAKITVIQPVTAITLSKTALTLKVGDEDVTLTATVAPANATVKTVTWSSSNAAVATVDANGKIHAVASGTATISVKSTDGAKTVTAVVTVPYPVTGVTLSKSALTVNVGASAALTATLAPTNATIKTVTWSSSAPEIATVSTTGVVTAKAAGEADITVTTTDGGKTAVAKITVIQPVTAITLSKTALTLKVGDEDVTLTATVAPANATVKTVTWSSSNASVATVDANGKIHAVASGTATISVKSTDGAKTVTAVVTVPYPVTGVTVSKTALTLKAGTTVAVTATVAPTNATNKAVAWSSSNTAVATVSATGAIKGIAAGTATITVTTADGSKTATVTVTVTN</sequence>
<accession>A0A4Y8Q988</accession>
<organism evidence="3 4">
    <name type="scientific">Paenibacillus athensensis</name>
    <dbReference type="NCBI Taxonomy" id="1967502"/>
    <lineage>
        <taxon>Bacteria</taxon>
        <taxon>Bacillati</taxon>
        <taxon>Bacillota</taxon>
        <taxon>Bacilli</taxon>
        <taxon>Bacillales</taxon>
        <taxon>Paenibacillaceae</taxon>
        <taxon>Paenibacillus</taxon>
    </lineage>
</organism>
<feature type="domain" description="BIG2" evidence="2">
    <location>
        <begin position="714"/>
        <end position="791"/>
    </location>
</feature>
<comment type="caution">
    <text evidence="3">The sequence shown here is derived from an EMBL/GenBank/DDBJ whole genome shotgun (WGS) entry which is preliminary data.</text>
</comment>
<dbReference type="SUPFAM" id="SSF54001">
    <property type="entry name" value="Cysteine proteinases"/>
    <property type="match status" value="1"/>
</dbReference>
<dbReference type="Gene3D" id="3.10.620.30">
    <property type="match status" value="1"/>
</dbReference>
<dbReference type="PANTHER" id="PTHR23019">
    <property type="entry name" value="NUCLEAR PORE MEMBRANE GLYCOPROTEIN GP210-RELATED"/>
    <property type="match status" value="1"/>
</dbReference>
<feature type="domain" description="BIG2" evidence="2">
    <location>
        <begin position="463"/>
        <end position="541"/>
    </location>
</feature>
<dbReference type="AlphaFoldDB" id="A0A4Y8Q988"/>
<dbReference type="SMART" id="SM00460">
    <property type="entry name" value="TGc"/>
    <property type="match status" value="1"/>
</dbReference>
<feature type="domain" description="Transglutaminase-like" evidence="1">
    <location>
        <begin position="171"/>
        <end position="227"/>
    </location>
</feature>
<dbReference type="Gene3D" id="2.60.40.1080">
    <property type="match status" value="7"/>
</dbReference>
<evidence type="ECO:0000259" key="2">
    <source>
        <dbReference type="SMART" id="SM00635"/>
    </source>
</evidence>
<dbReference type="InterPro" id="IPR045197">
    <property type="entry name" value="NUP210-like"/>
</dbReference>
<dbReference type="SUPFAM" id="SSF49373">
    <property type="entry name" value="Invasin/intimin cell-adhesion fragments"/>
    <property type="match status" value="7"/>
</dbReference>
<name>A0A4Y8Q988_9BACL</name>
<gene>
    <name evidence="3" type="ORF">B5M42_04145</name>
</gene>
<dbReference type="InterPro" id="IPR008964">
    <property type="entry name" value="Invasin/intimin_cell_adhesion"/>
</dbReference>
<proteinExistence type="predicted"/>
<dbReference type="Pfam" id="PF02368">
    <property type="entry name" value="Big_2"/>
    <property type="match status" value="7"/>
</dbReference>
<feature type="domain" description="BIG2" evidence="2">
    <location>
        <begin position="630"/>
        <end position="708"/>
    </location>
</feature>
<reference evidence="3 4" key="1">
    <citation type="submission" date="2017-03" db="EMBL/GenBank/DDBJ databases">
        <title>Isolation of Levoglucosan Utilizing Bacteria.</title>
        <authorList>
            <person name="Arya A.S."/>
        </authorList>
    </citation>
    <scope>NUCLEOTIDE SEQUENCE [LARGE SCALE GENOMIC DNA]</scope>
    <source>
        <strain evidence="3 4">MEC069</strain>
    </source>
</reference>
<dbReference type="InterPro" id="IPR002931">
    <property type="entry name" value="Transglutaminase-like"/>
</dbReference>
<dbReference type="EMBL" id="MYFO01000003">
    <property type="protein sequence ID" value="TFE91019.1"/>
    <property type="molecule type" value="Genomic_DNA"/>
</dbReference>
<evidence type="ECO:0000313" key="3">
    <source>
        <dbReference type="EMBL" id="TFE91019.1"/>
    </source>
</evidence>
<evidence type="ECO:0000313" key="4">
    <source>
        <dbReference type="Proteomes" id="UP000298246"/>
    </source>
</evidence>
<dbReference type="SMART" id="SM00635">
    <property type="entry name" value="BID_2"/>
    <property type="match status" value="7"/>
</dbReference>
<feature type="domain" description="BIG2" evidence="2">
    <location>
        <begin position="881"/>
        <end position="958"/>
    </location>
</feature>
<feature type="domain" description="BIG2" evidence="2">
    <location>
        <begin position="547"/>
        <end position="624"/>
    </location>
</feature>
<protein>
    <submittedName>
        <fullName evidence="3">Uncharacterized protein</fullName>
    </submittedName>
</protein>
<dbReference type="OrthoDB" id="9788327at2"/>
<feature type="domain" description="BIG2" evidence="2">
    <location>
        <begin position="797"/>
        <end position="875"/>
    </location>
</feature>
<dbReference type="InterPro" id="IPR003343">
    <property type="entry name" value="Big_2"/>
</dbReference>
<evidence type="ECO:0000259" key="1">
    <source>
        <dbReference type="SMART" id="SM00460"/>
    </source>
</evidence>
<feature type="domain" description="BIG2" evidence="2">
    <location>
        <begin position="380"/>
        <end position="457"/>
    </location>
</feature>
<dbReference type="Proteomes" id="UP000298246">
    <property type="component" value="Unassembled WGS sequence"/>
</dbReference>
<dbReference type="InterPro" id="IPR038765">
    <property type="entry name" value="Papain-like_cys_pep_sf"/>
</dbReference>